<dbReference type="EMBL" id="JAIXCQ010000004">
    <property type="protein sequence ID" value="MCA5893410.1"/>
    <property type="molecule type" value="Genomic_DNA"/>
</dbReference>
<dbReference type="Proteomes" id="UP001319870">
    <property type="component" value="Unassembled WGS sequence"/>
</dbReference>
<reference evidence="2 3" key="1">
    <citation type="submission" date="2021-09" db="EMBL/GenBank/DDBJ databases">
        <title>Isoptericola luteus sp. nov., a novel bacterium isolated from Harbin, the capital city of Heilongjiang province.</title>
        <authorList>
            <person name="Li J."/>
        </authorList>
    </citation>
    <scope>NUCLEOTIDE SEQUENCE [LARGE SCALE GENOMIC DNA]</scope>
    <source>
        <strain evidence="2 3">NEAU-Y5</strain>
    </source>
</reference>
<name>A0ABS7ZED9_9MICO</name>
<gene>
    <name evidence="2" type="ORF">LEP48_08605</name>
</gene>
<sequence length="51" mass="5557">MQTPSTPTYTVETRWSSRPLTDAEFAALGGLIFDEDPEQATNTAQRRGGGK</sequence>
<dbReference type="RefSeq" id="WP_225565161.1">
    <property type="nucleotide sequence ID" value="NZ_JAIXCQ010000004.1"/>
</dbReference>
<accession>A0ABS7ZED9</accession>
<evidence type="ECO:0000256" key="1">
    <source>
        <dbReference type="SAM" id="MobiDB-lite"/>
    </source>
</evidence>
<protein>
    <submittedName>
        <fullName evidence="2">Uncharacterized protein</fullName>
    </submittedName>
</protein>
<proteinExistence type="predicted"/>
<evidence type="ECO:0000313" key="3">
    <source>
        <dbReference type="Proteomes" id="UP001319870"/>
    </source>
</evidence>
<comment type="caution">
    <text evidence="2">The sequence shown here is derived from an EMBL/GenBank/DDBJ whole genome shotgun (WGS) entry which is preliminary data.</text>
</comment>
<organism evidence="2 3">
    <name type="scientific">Isoptericola luteus</name>
    <dbReference type="NCBI Taxonomy" id="2879484"/>
    <lineage>
        <taxon>Bacteria</taxon>
        <taxon>Bacillati</taxon>
        <taxon>Actinomycetota</taxon>
        <taxon>Actinomycetes</taxon>
        <taxon>Micrococcales</taxon>
        <taxon>Promicromonosporaceae</taxon>
        <taxon>Isoptericola</taxon>
    </lineage>
</organism>
<evidence type="ECO:0000313" key="2">
    <source>
        <dbReference type="EMBL" id="MCA5893410.1"/>
    </source>
</evidence>
<keyword evidence="3" id="KW-1185">Reference proteome</keyword>
<feature type="region of interest" description="Disordered" evidence="1">
    <location>
        <begin position="32"/>
        <end position="51"/>
    </location>
</feature>